<organism evidence="5 6">
    <name type="scientific">Nitratireductor mangrovi</name>
    <dbReference type="NCBI Taxonomy" id="2599600"/>
    <lineage>
        <taxon>Bacteria</taxon>
        <taxon>Pseudomonadati</taxon>
        <taxon>Pseudomonadota</taxon>
        <taxon>Alphaproteobacteria</taxon>
        <taxon>Hyphomicrobiales</taxon>
        <taxon>Phyllobacteriaceae</taxon>
        <taxon>Nitratireductor</taxon>
    </lineage>
</organism>
<name>A0A5B8KV54_9HYPH</name>
<evidence type="ECO:0000256" key="2">
    <source>
        <dbReference type="SAM" id="Phobius"/>
    </source>
</evidence>
<keyword evidence="2" id="KW-0812">Transmembrane</keyword>
<keyword evidence="2" id="KW-0472">Membrane</keyword>
<evidence type="ECO:0000313" key="5">
    <source>
        <dbReference type="EMBL" id="QDY99447.2"/>
    </source>
</evidence>
<dbReference type="SMART" id="SM00052">
    <property type="entry name" value="EAL"/>
    <property type="match status" value="1"/>
</dbReference>
<dbReference type="Gene3D" id="3.20.20.450">
    <property type="entry name" value="EAL domain"/>
    <property type="match status" value="1"/>
</dbReference>
<dbReference type="Pfam" id="PF00563">
    <property type="entry name" value="EAL"/>
    <property type="match status" value="1"/>
</dbReference>
<dbReference type="AlphaFoldDB" id="A0A5B8KV54"/>
<keyword evidence="2" id="KW-1133">Transmembrane helix</keyword>
<feature type="region of interest" description="Disordered" evidence="1">
    <location>
        <begin position="108"/>
        <end position="143"/>
    </location>
</feature>
<evidence type="ECO:0000313" key="6">
    <source>
        <dbReference type="Proteomes" id="UP000321389"/>
    </source>
</evidence>
<evidence type="ECO:0000259" key="4">
    <source>
        <dbReference type="PROSITE" id="PS50883"/>
    </source>
</evidence>
<feature type="transmembrane region" description="Helical" evidence="2">
    <location>
        <begin position="34"/>
        <end position="54"/>
    </location>
</feature>
<dbReference type="EMBL" id="CP042301">
    <property type="protein sequence ID" value="QDY99447.2"/>
    <property type="molecule type" value="Genomic_DNA"/>
</dbReference>
<dbReference type="RefSeq" id="WP_167812944.1">
    <property type="nucleotide sequence ID" value="NZ_CP042301.2"/>
</dbReference>
<dbReference type="PROSITE" id="PS50883">
    <property type="entry name" value="EAL"/>
    <property type="match status" value="1"/>
</dbReference>
<dbReference type="InterPro" id="IPR001633">
    <property type="entry name" value="EAL_dom"/>
</dbReference>
<proteinExistence type="predicted"/>
<sequence length="392" mass="40967">MVRARRAAFWGAPPALLVATPAAAAENAAALPTAAVFGALAVALLALIIAWIALARARRVAQQFDTLLYSVDHALRQVASTSVSSASTIGEMQDAMRGEIETLSRRLAERDERGDADDGDRNVIKLASARPSAPGKERGAPSARKVEAALASAIEAGDIELSLQPIVSVDANAAVGFETFVHLEIDDELAVDVGRLADGAELARAALERLTITSAAEASRRMLGTGGEKSPLHCPVSENLLRDAAELEKTIGFLQLHPPLARLVVLSAPSALLLNANGADRDAIDRLLDTGISFAAEDWDGGVGNIAGLRASHAGFLKLSTDRLLDRTRTRRKAPSGLDIVAAAAEAGIAVIATGVATDEDAVNLLDIGVDIMVGERFSPPKRLRPGMGRVA</sequence>
<keyword evidence="3" id="KW-0732">Signal</keyword>
<gene>
    <name evidence="5" type="ORF">FQ775_03130</name>
</gene>
<accession>A0A5B8KV54</accession>
<feature type="domain" description="EAL" evidence="4">
    <location>
        <begin position="143"/>
        <end position="392"/>
    </location>
</feature>
<dbReference type="Proteomes" id="UP000321389">
    <property type="component" value="Chromosome"/>
</dbReference>
<dbReference type="SUPFAM" id="SSF141868">
    <property type="entry name" value="EAL domain-like"/>
    <property type="match status" value="1"/>
</dbReference>
<reference evidence="5" key="1">
    <citation type="submission" date="2020-04" db="EMBL/GenBank/DDBJ databases">
        <title>Nitratireductor sp. nov. isolated from mangrove soil.</title>
        <authorList>
            <person name="Ye Y."/>
        </authorList>
    </citation>
    <scope>NUCLEOTIDE SEQUENCE</scope>
    <source>
        <strain evidence="5">SY7</strain>
    </source>
</reference>
<protein>
    <submittedName>
        <fullName evidence="5">EAL domain-containing protein</fullName>
    </submittedName>
</protein>
<evidence type="ECO:0000256" key="1">
    <source>
        <dbReference type="SAM" id="MobiDB-lite"/>
    </source>
</evidence>
<feature type="signal peptide" evidence="3">
    <location>
        <begin position="1"/>
        <end position="24"/>
    </location>
</feature>
<keyword evidence="6" id="KW-1185">Reference proteome</keyword>
<evidence type="ECO:0000256" key="3">
    <source>
        <dbReference type="SAM" id="SignalP"/>
    </source>
</evidence>
<dbReference type="KEGG" id="niy:FQ775_03130"/>
<dbReference type="InterPro" id="IPR035919">
    <property type="entry name" value="EAL_sf"/>
</dbReference>
<feature type="chain" id="PRO_5026353329" evidence="3">
    <location>
        <begin position="25"/>
        <end position="392"/>
    </location>
</feature>